<dbReference type="EMBL" id="AP021858">
    <property type="protein sequence ID" value="BBO24463.1"/>
    <property type="molecule type" value="Genomic_DNA"/>
</dbReference>
<dbReference type="InterPro" id="IPR029057">
    <property type="entry name" value="PRTase-like"/>
</dbReference>
<dbReference type="GO" id="GO:0004845">
    <property type="term" value="F:uracil phosphoribosyltransferase activity"/>
    <property type="evidence" value="ECO:0007669"/>
    <property type="project" value="UniProtKB-UniRule"/>
</dbReference>
<dbReference type="CDD" id="cd06223">
    <property type="entry name" value="PRTases_typeI"/>
    <property type="match status" value="1"/>
</dbReference>
<dbReference type="AlphaFoldDB" id="A0A809RA61"/>
<feature type="domain" description="Phosphoribosyltransferase" evidence="11">
    <location>
        <begin position="5"/>
        <end position="205"/>
    </location>
</feature>
<gene>
    <name evidence="12" type="ORF">NPRO_20580</name>
</gene>
<dbReference type="InterPro" id="IPR005765">
    <property type="entry name" value="UPRT"/>
</dbReference>
<comment type="pathway">
    <text evidence="2">Pyrimidine metabolism; UMP biosynthesis via salvage pathway; UMP from uracil: step 1/1.</text>
</comment>
<evidence type="ECO:0000256" key="8">
    <source>
        <dbReference type="ARBA" id="ARBA00022741"/>
    </source>
</evidence>
<dbReference type="GO" id="GO:0006223">
    <property type="term" value="P:uracil salvage"/>
    <property type="evidence" value="ECO:0007669"/>
    <property type="project" value="InterPro"/>
</dbReference>
<evidence type="ECO:0000256" key="5">
    <source>
        <dbReference type="ARBA" id="ARBA00022533"/>
    </source>
</evidence>
<accession>A0A809RA61</accession>
<dbReference type="FunFam" id="3.40.50.2020:FF:000023">
    <property type="entry name" value="Probable uracil phosphoribosyltransferase"/>
    <property type="match status" value="1"/>
</dbReference>
<sequence>MKLTVLDHPLAGHLMSDLRDVSTPPERFRQICRALTTLLILEATKSLLTENSQVQTPLEVAPTRILGQGLAAVPVLRAGLGMLEPVTELFPDVAVGYIGLERNEQTAIARSYYCKLPSFEGRFAICLDPMLATGGSASQALSLMKSQGATDLTMVCVVAAPEGVEKLNADHPEVRIVAAALDRTLNDQKYILPGLGDFGDRLYGTL</sequence>
<dbReference type="GO" id="GO:0005525">
    <property type="term" value="F:GTP binding"/>
    <property type="evidence" value="ECO:0007669"/>
    <property type="project" value="UniProtKB-KW"/>
</dbReference>
<dbReference type="PANTHER" id="PTHR32315:SF4">
    <property type="entry name" value="URACIL PHOSPHORIBOSYLTRANSFERASE, CHLOROPLASTIC"/>
    <property type="match status" value="1"/>
</dbReference>
<organism evidence="12 13">
    <name type="scientific">Candidatus Nitrosymbiomonas proteolyticus</name>
    <dbReference type="NCBI Taxonomy" id="2608984"/>
    <lineage>
        <taxon>Bacteria</taxon>
        <taxon>Bacillati</taxon>
        <taxon>Armatimonadota</taxon>
        <taxon>Armatimonadota incertae sedis</taxon>
        <taxon>Candidatus Nitrosymbiomonas</taxon>
    </lineage>
</organism>
<dbReference type="Gene3D" id="3.40.50.2020">
    <property type="match status" value="1"/>
</dbReference>
<dbReference type="InterPro" id="IPR050054">
    <property type="entry name" value="UPRTase/APRTase"/>
</dbReference>
<evidence type="ECO:0000259" key="11">
    <source>
        <dbReference type="Pfam" id="PF14681"/>
    </source>
</evidence>
<evidence type="ECO:0000256" key="3">
    <source>
        <dbReference type="ARBA" id="ARBA00009516"/>
    </source>
</evidence>
<dbReference type="NCBIfam" id="TIGR01091">
    <property type="entry name" value="upp"/>
    <property type="match status" value="1"/>
</dbReference>
<keyword evidence="9" id="KW-0342">GTP-binding</keyword>
<proteinExistence type="inferred from homology"/>
<evidence type="ECO:0000256" key="6">
    <source>
        <dbReference type="ARBA" id="ARBA00022676"/>
    </source>
</evidence>
<dbReference type="KEGG" id="npy:NPRO_20580"/>
<dbReference type="GO" id="GO:0044206">
    <property type="term" value="P:UMP salvage"/>
    <property type="evidence" value="ECO:0007669"/>
    <property type="project" value="UniProtKB-UniPathway"/>
</dbReference>
<evidence type="ECO:0000313" key="13">
    <source>
        <dbReference type="Proteomes" id="UP000662873"/>
    </source>
</evidence>
<dbReference type="EC" id="2.4.2.9" evidence="4 10"/>
<dbReference type="Proteomes" id="UP000662873">
    <property type="component" value="Chromosome"/>
</dbReference>
<keyword evidence="6 12" id="KW-0328">Glycosyltransferase</keyword>
<keyword evidence="8" id="KW-0547">Nucleotide-binding</keyword>
<protein>
    <recommendedName>
        <fullName evidence="4 10">Uracil phosphoribosyltransferase</fullName>
        <ecNumber evidence="4 10">2.4.2.9</ecNumber>
    </recommendedName>
</protein>
<evidence type="ECO:0000313" key="12">
    <source>
        <dbReference type="EMBL" id="BBO24463.1"/>
    </source>
</evidence>
<dbReference type="PANTHER" id="PTHR32315">
    <property type="entry name" value="ADENINE PHOSPHORIBOSYLTRANSFERASE"/>
    <property type="match status" value="1"/>
</dbReference>
<evidence type="ECO:0000256" key="2">
    <source>
        <dbReference type="ARBA" id="ARBA00005180"/>
    </source>
</evidence>
<dbReference type="NCBIfam" id="NF001097">
    <property type="entry name" value="PRK00129.1"/>
    <property type="match status" value="1"/>
</dbReference>
<reference evidence="12" key="1">
    <citation type="journal article" name="DNA Res.">
        <title>The physiological potential of anammox bacteria as revealed by their core genome structure.</title>
        <authorList>
            <person name="Okubo T."/>
            <person name="Toyoda A."/>
            <person name="Fukuhara K."/>
            <person name="Uchiyama I."/>
            <person name="Harigaya Y."/>
            <person name="Kuroiwa M."/>
            <person name="Suzuki T."/>
            <person name="Murakami Y."/>
            <person name="Suwa Y."/>
            <person name="Takami H."/>
        </authorList>
    </citation>
    <scope>NUCLEOTIDE SEQUENCE</scope>
    <source>
        <strain evidence="12">317325-2</strain>
    </source>
</reference>
<name>A0A809RA61_9BACT</name>
<dbReference type="InterPro" id="IPR000836">
    <property type="entry name" value="PRTase_dom"/>
</dbReference>
<evidence type="ECO:0000256" key="7">
    <source>
        <dbReference type="ARBA" id="ARBA00022679"/>
    </source>
</evidence>
<keyword evidence="5" id="KW-0021">Allosteric enzyme</keyword>
<dbReference type="UniPathway" id="UPA00574">
    <property type="reaction ID" value="UER00636"/>
</dbReference>
<dbReference type="Pfam" id="PF14681">
    <property type="entry name" value="UPRTase"/>
    <property type="match status" value="1"/>
</dbReference>
<evidence type="ECO:0000256" key="10">
    <source>
        <dbReference type="NCBIfam" id="TIGR01091"/>
    </source>
</evidence>
<evidence type="ECO:0000256" key="1">
    <source>
        <dbReference type="ARBA" id="ARBA00001946"/>
    </source>
</evidence>
<keyword evidence="7 12" id="KW-0808">Transferase</keyword>
<comment type="similarity">
    <text evidence="3">Belongs to the UPRTase family.</text>
</comment>
<dbReference type="SUPFAM" id="SSF53271">
    <property type="entry name" value="PRTase-like"/>
    <property type="match status" value="1"/>
</dbReference>
<comment type="cofactor">
    <cofactor evidence="1">
        <name>Mg(2+)</name>
        <dbReference type="ChEBI" id="CHEBI:18420"/>
    </cofactor>
</comment>
<evidence type="ECO:0000256" key="9">
    <source>
        <dbReference type="ARBA" id="ARBA00023134"/>
    </source>
</evidence>
<evidence type="ECO:0000256" key="4">
    <source>
        <dbReference type="ARBA" id="ARBA00011894"/>
    </source>
</evidence>